<dbReference type="EMBL" id="JAWDIO010000002">
    <property type="protein sequence ID" value="MDU0355799.1"/>
    <property type="molecule type" value="Genomic_DNA"/>
</dbReference>
<keyword evidence="3" id="KW-1185">Reference proteome</keyword>
<dbReference type="Proteomes" id="UP001247805">
    <property type="component" value="Unassembled WGS sequence"/>
</dbReference>
<name>A0ABU3T0K0_9ALTE</name>
<organism evidence="2 3">
    <name type="scientific">Paraglaciecola aquimarina</name>
    <dbReference type="NCBI Taxonomy" id="1235557"/>
    <lineage>
        <taxon>Bacteria</taxon>
        <taxon>Pseudomonadati</taxon>
        <taxon>Pseudomonadota</taxon>
        <taxon>Gammaproteobacteria</taxon>
        <taxon>Alteromonadales</taxon>
        <taxon>Alteromonadaceae</taxon>
        <taxon>Paraglaciecola</taxon>
    </lineage>
</organism>
<gene>
    <name evidence="2" type="ORF">RS130_19615</name>
</gene>
<sequence>MPSVSIDPIDENEFRDASSWSDDPTRQGSYYGLKAKILTWMQCKNWKRIFRHQNFSDTIRGGLFCNSHFGVLQFFHSQASKPNDENTYAVEPYNVTRNKILGWLRFNYEIVLNSELLKLGYCKTFINMRNKSEYGGIDRGFLPADYDHNFFQCSSPTSLQWIYHHKCENPLGSKDCKPIGDTKTYQIAALGAIVHAVQDSYSQSHTKRGECSTSNGKNDSKVNCGAIEQYYNYNAQNSDKHSESDTLPISIDSGCDISSVDDVVTATARILWHVSNETPVNVVMDYLSDTVFKSPYTDETSIPHWGLNESSGACYL</sequence>
<evidence type="ECO:0000313" key="2">
    <source>
        <dbReference type="EMBL" id="MDU0355799.1"/>
    </source>
</evidence>
<feature type="region of interest" description="Disordered" evidence="1">
    <location>
        <begin position="1"/>
        <end position="24"/>
    </location>
</feature>
<proteinExistence type="predicted"/>
<protein>
    <submittedName>
        <fullName evidence="2">Uncharacterized protein</fullName>
    </submittedName>
</protein>
<evidence type="ECO:0000256" key="1">
    <source>
        <dbReference type="SAM" id="MobiDB-lite"/>
    </source>
</evidence>
<dbReference type="RefSeq" id="WP_316027320.1">
    <property type="nucleotide sequence ID" value="NZ_JAWDIO010000002.1"/>
</dbReference>
<reference evidence="2 3" key="1">
    <citation type="submission" date="2023-10" db="EMBL/GenBank/DDBJ databases">
        <title>Glaciecola aquimarina strain GGW-M5 nov., isolated from a coastal seawater.</title>
        <authorList>
            <person name="Bayburt H."/>
            <person name="Kim J.M."/>
            <person name="Choi B.J."/>
            <person name="Jeon C.O."/>
        </authorList>
    </citation>
    <scope>NUCLEOTIDE SEQUENCE [LARGE SCALE GENOMIC DNA]</scope>
    <source>
        <strain evidence="2 3">KCTC 32108</strain>
    </source>
</reference>
<evidence type="ECO:0000313" key="3">
    <source>
        <dbReference type="Proteomes" id="UP001247805"/>
    </source>
</evidence>
<accession>A0ABU3T0K0</accession>
<comment type="caution">
    <text evidence="2">The sequence shown here is derived from an EMBL/GenBank/DDBJ whole genome shotgun (WGS) entry which is preliminary data.</text>
</comment>